<keyword evidence="3 5" id="KW-1133">Transmembrane helix</keyword>
<dbReference type="InterPro" id="IPR018045">
    <property type="entry name" value="S04_transporter_CS"/>
</dbReference>
<dbReference type="Gene3D" id="3.30.750.24">
    <property type="entry name" value="STAS domain"/>
    <property type="match status" value="1"/>
</dbReference>
<evidence type="ECO:0000256" key="3">
    <source>
        <dbReference type="ARBA" id="ARBA00022989"/>
    </source>
</evidence>
<dbReference type="InterPro" id="IPR036513">
    <property type="entry name" value="STAS_dom_sf"/>
</dbReference>
<feature type="transmembrane region" description="Helical" evidence="5">
    <location>
        <begin position="325"/>
        <end position="348"/>
    </location>
</feature>
<comment type="caution">
    <text evidence="8">The sequence shown here is derived from an EMBL/GenBank/DDBJ whole genome shotgun (WGS) entry which is preliminary data.</text>
</comment>
<evidence type="ECO:0000259" key="6">
    <source>
        <dbReference type="Pfam" id="PF00916"/>
    </source>
</evidence>
<comment type="subcellular location">
    <subcellularLocation>
        <location evidence="1">Membrane</location>
        <topology evidence="1">Multi-pass membrane protein</topology>
    </subcellularLocation>
</comment>
<dbReference type="InterPro" id="IPR011547">
    <property type="entry name" value="SLC26A/SulP_dom"/>
</dbReference>
<proteinExistence type="predicted"/>
<dbReference type="GO" id="GO:0016020">
    <property type="term" value="C:membrane"/>
    <property type="evidence" value="ECO:0007669"/>
    <property type="project" value="UniProtKB-SubCell"/>
</dbReference>
<evidence type="ECO:0000313" key="9">
    <source>
        <dbReference type="Proteomes" id="UP000466442"/>
    </source>
</evidence>
<reference evidence="8" key="1">
    <citation type="journal article" date="2021" name="Mol. Ecol. Resour.">
        <title>Apolygus lucorum genome provides insights into omnivorousness and mesophyll feeding.</title>
        <authorList>
            <person name="Liu Y."/>
            <person name="Liu H."/>
            <person name="Wang H."/>
            <person name="Huang T."/>
            <person name="Liu B."/>
            <person name="Yang B."/>
            <person name="Yin L."/>
            <person name="Li B."/>
            <person name="Zhang Y."/>
            <person name="Zhang S."/>
            <person name="Jiang F."/>
            <person name="Zhang X."/>
            <person name="Ren Y."/>
            <person name="Wang B."/>
            <person name="Wang S."/>
            <person name="Lu Y."/>
            <person name="Wu K."/>
            <person name="Fan W."/>
            <person name="Wang G."/>
        </authorList>
    </citation>
    <scope>NUCLEOTIDE SEQUENCE</scope>
    <source>
        <strain evidence="8">12Hb</strain>
    </source>
</reference>
<dbReference type="Proteomes" id="UP000466442">
    <property type="component" value="Unassembled WGS sequence"/>
</dbReference>
<keyword evidence="9" id="KW-1185">Reference proteome</keyword>
<evidence type="ECO:0008006" key="10">
    <source>
        <dbReference type="Google" id="ProtNLM"/>
    </source>
</evidence>
<evidence type="ECO:0000256" key="1">
    <source>
        <dbReference type="ARBA" id="ARBA00004141"/>
    </source>
</evidence>
<feature type="transmembrane region" description="Helical" evidence="5">
    <location>
        <begin position="201"/>
        <end position="220"/>
    </location>
</feature>
<feature type="transmembrane region" description="Helical" evidence="5">
    <location>
        <begin position="427"/>
        <end position="445"/>
    </location>
</feature>
<dbReference type="AlphaFoldDB" id="A0A8S9WTP9"/>
<protein>
    <recommendedName>
        <fullName evidence="10">SLC26A/SulP transporter domain-containing protein</fullName>
    </recommendedName>
</protein>
<feature type="transmembrane region" description="Helical" evidence="5">
    <location>
        <begin position="384"/>
        <end position="406"/>
    </location>
</feature>
<feature type="transmembrane region" description="Helical" evidence="5">
    <location>
        <begin position="465"/>
        <end position="485"/>
    </location>
</feature>
<dbReference type="Pfam" id="PF01740">
    <property type="entry name" value="STAS"/>
    <property type="match status" value="1"/>
</dbReference>
<dbReference type="PROSITE" id="PS01130">
    <property type="entry name" value="SLC26A"/>
    <property type="match status" value="1"/>
</dbReference>
<dbReference type="InterPro" id="IPR001902">
    <property type="entry name" value="SLC26A/SulP_fam"/>
</dbReference>
<dbReference type="OrthoDB" id="288203at2759"/>
<keyword evidence="4 5" id="KW-0472">Membrane</keyword>
<dbReference type="EMBL" id="WIXP02000015">
    <property type="protein sequence ID" value="KAF6199196.1"/>
    <property type="molecule type" value="Genomic_DNA"/>
</dbReference>
<dbReference type="GO" id="GO:0008271">
    <property type="term" value="F:secondary active sulfate transmembrane transporter activity"/>
    <property type="evidence" value="ECO:0007669"/>
    <property type="project" value="InterPro"/>
</dbReference>
<name>A0A8S9WTP9_APOLU</name>
<dbReference type="Pfam" id="PF00916">
    <property type="entry name" value="Sulfate_transp"/>
    <property type="match status" value="1"/>
</dbReference>
<feature type="transmembrane region" description="Helical" evidence="5">
    <location>
        <begin position="162"/>
        <end position="180"/>
    </location>
</feature>
<evidence type="ECO:0000256" key="4">
    <source>
        <dbReference type="ARBA" id="ARBA00023136"/>
    </source>
</evidence>
<evidence type="ECO:0000256" key="2">
    <source>
        <dbReference type="ARBA" id="ARBA00022692"/>
    </source>
</evidence>
<feature type="transmembrane region" description="Helical" evidence="5">
    <location>
        <begin position="492"/>
        <end position="513"/>
    </location>
</feature>
<feature type="transmembrane region" description="Helical" evidence="5">
    <location>
        <begin position="525"/>
        <end position="553"/>
    </location>
</feature>
<evidence type="ECO:0000259" key="7">
    <source>
        <dbReference type="Pfam" id="PF01740"/>
    </source>
</evidence>
<feature type="transmembrane region" description="Helical" evidence="5">
    <location>
        <begin position="131"/>
        <end position="150"/>
    </location>
</feature>
<accession>A0A8S9WTP9</accession>
<dbReference type="CDD" id="cd07042">
    <property type="entry name" value="STAS_SulP_like_sulfate_transporter"/>
    <property type="match status" value="1"/>
</dbReference>
<organism evidence="8 9">
    <name type="scientific">Apolygus lucorum</name>
    <name type="common">Small green plant bug</name>
    <name type="synonym">Lygocoris lucorum</name>
    <dbReference type="NCBI Taxonomy" id="248454"/>
    <lineage>
        <taxon>Eukaryota</taxon>
        <taxon>Metazoa</taxon>
        <taxon>Ecdysozoa</taxon>
        <taxon>Arthropoda</taxon>
        <taxon>Hexapoda</taxon>
        <taxon>Insecta</taxon>
        <taxon>Pterygota</taxon>
        <taxon>Neoptera</taxon>
        <taxon>Paraneoptera</taxon>
        <taxon>Hemiptera</taxon>
        <taxon>Heteroptera</taxon>
        <taxon>Panheteroptera</taxon>
        <taxon>Cimicomorpha</taxon>
        <taxon>Miridae</taxon>
        <taxon>Mirini</taxon>
        <taxon>Apolygus</taxon>
    </lineage>
</organism>
<evidence type="ECO:0000256" key="5">
    <source>
        <dbReference type="SAM" id="Phobius"/>
    </source>
</evidence>
<dbReference type="PANTHER" id="PTHR11814">
    <property type="entry name" value="SULFATE TRANSPORTER"/>
    <property type="match status" value="1"/>
</dbReference>
<dbReference type="InterPro" id="IPR002645">
    <property type="entry name" value="STAS_dom"/>
</dbReference>
<keyword evidence="2 5" id="KW-0812">Transmembrane</keyword>
<feature type="domain" description="SLC26A/SulP transporter" evidence="6">
    <location>
        <begin position="133"/>
        <end position="525"/>
    </location>
</feature>
<sequence>MFGSVRSTCVDFIVTSRLSVNTDLWRGGKSDEKSDPNDKEVKLTGFKLGENGEHPTQTNGHVNLGYIPDHIHSNDSSSGDWTQLHQTGDGPKFTRCRWSGVTPRRRLFSRKVLDKRLPILGNLRDYSSEKAVADLLAGVTVGLTVIPQAIAYANVAGIDAQYGLYSSFVGCFVYAIFGSVKDSPIGPTAIMAILTRENLHGMGAQGAILLAFLTGLVQILMGVAQLGWLVDFISGPVSVGFTSAAAIIIATSQIKDLLGLSYSASQFLAVWDQLACHIRETRKWDAILGFSCMTVLLLLRKVKDIPVGPKDTKERTAGQKLLAQSLWFISTARNILVVVVCAVMAFVFHKHDMEPFILSGKVKEGLPSIALPEFSHIDSSNHTMGFFEMCSNLSTAMIVLPLLSLLEDVSLAKVFSDGKSIDATQELLALGLCNTLSSFVGSMPVSGALSRGAVNNASGVRTTFGGIYTGIIVLVSLQFFTPYFYYIPKASLAAVIIAAVVFMVEFHVVKPIWRTNKMDLIPAVATFFSCLLIRLELGIVIGISTNVVFLLYASARPSVQVEKQSCSLGGEFLVITPDRSLVFPSVEYVRNMISKAGVKQGASSIPVVIDSRHVQGADFTAAKGVKSLIDDFVKRNQPLLFYNLKPSVVEVFQAVQPVSFHHCSTEEQLYSMLKGYSKQPV</sequence>
<dbReference type="SUPFAM" id="SSF52091">
    <property type="entry name" value="SpoIIaa-like"/>
    <property type="match status" value="1"/>
</dbReference>
<feature type="domain" description="STAS" evidence="7">
    <location>
        <begin position="571"/>
        <end position="656"/>
    </location>
</feature>
<evidence type="ECO:0000313" key="8">
    <source>
        <dbReference type="EMBL" id="KAF6199196.1"/>
    </source>
</evidence>
<feature type="transmembrane region" description="Helical" evidence="5">
    <location>
        <begin position="226"/>
        <end position="250"/>
    </location>
</feature>
<gene>
    <name evidence="8" type="ORF">GE061_007221</name>
</gene>